<dbReference type="AlphaFoldDB" id="A0A0P1A5U0"/>
<dbReference type="GO" id="GO:0000707">
    <property type="term" value="P:meiotic DNA recombinase assembly"/>
    <property type="evidence" value="ECO:0007669"/>
    <property type="project" value="TreeGrafter"/>
</dbReference>
<dbReference type="GeneID" id="36395119"/>
<keyword evidence="4" id="KW-0067">ATP-binding</keyword>
<dbReference type="PANTHER" id="PTHR46239">
    <property type="entry name" value="DNA REPAIR PROTEIN RAD51 HOMOLOG 3 RAD51C"/>
    <property type="match status" value="1"/>
</dbReference>
<keyword evidence="2" id="KW-0547">Nucleotide-binding</keyword>
<dbReference type="Pfam" id="PF08423">
    <property type="entry name" value="Rad51"/>
    <property type="match status" value="1"/>
</dbReference>
<dbReference type="InterPro" id="IPR027417">
    <property type="entry name" value="P-loop_NTPase"/>
</dbReference>
<evidence type="ECO:0000256" key="3">
    <source>
        <dbReference type="ARBA" id="ARBA00022763"/>
    </source>
</evidence>
<sequence>MNVSLVAYGLAPSILAALFRAGFRYQKDLENISARDLACEAKIDVKDAVEVLEIVRSEDKVEAVGVTALDLLQKLSQSKPISMGLQMDRLLGGGLQRGEVTEICGSPGSGKTQFGIHACLAAQYVVNASGNPSSAIFIDSEGSFIVERVASMAEHFIADFSQICSNKLSRDDLLRGISYYRVHDFVEQMECNLLVIDTIAFHFRHGFENYVQRARALDEVAVFLHNLATDFNIAIVLINHITTKSTAIDRQSSQEQPALGDGWAHSITSRIVFGWETNCRIASLIKSATLAHHSIAFQVSERGLRDVIEDK</sequence>
<dbReference type="OMA" id="AMETFTV"/>
<name>A0A0P1A5U0_PLAHL</name>
<dbReference type="Gene3D" id="3.40.50.300">
    <property type="entry name" value="P-loop containing nucleotide triphosphate hydrolases"/>
    <property type="match status" value="1"/>
</dbReference>
<dbReference type="PROSITE" id="PS50162">
    <property type="entry name" value="RECA_2"/>
    <property type="match status" value="1"/>
</dbReference>
<dbReference type="InterPro" id="IPR016467">
    <property type="entry name" value="DNA_recomb/repair_RecA-like"/>
</dbReference>
<evidence type="ECO:0000259" key="8">
    <source>
        <dbReference type="PROSITE" id="PS50162"/>
    </source>
</evidence>
<reference evidence="10" key="1">
    <citation type="submission" date="2014-09" db="EMBL/GenBank/DDBJ databases">
        <authorList>
            <person name="Sharma Rahul"/>
            <person name="Thines Marco"/>
        </authorList>
    </citation>
    <scope>NUCLEOTIDE SEQUENCE [LARGE SCALE GENOMIC DNA]</scope>
</reference>
<evidence type="ECO:0000313" key="9">
    <source>
        <dbReference type="EMBL" id="CEG35728.1"/>
    </source>
</evidence>
<dbReference type="GO" id="GO:0033063">
    <property type="term" value="C:Rad51B-Rad51C-Rad51D-XRCC2 complex"/>
    <property type="evidence" value="ECO:0007669"/>
    <property type="project" value="TreeGrafter"/>
</dbReference>
<dbReference type="EMBL" id="CCYD01000109">
    <property type="protein sequence ID" value="CEG35728.1"/>
    <property type="molecule type" value="Genomic_DNA"/>
</dbReference>
<dbReference type="InterPro" id="IPR020588">
    <property type="entry name" value="RecA_ATP-bd"/>
</dbReference>
<keyword evidence="6" id="KW-0539">Nucleus</keyword>
<dbReference type="Proteomes" id="UP000054928">
    <property type="component" value="Unassembled WGS sequence"/>
</dbReference>
<protein>
    <recommendedName>
        <fullName evidence="7">DNA repair protein RAD51 homolog 3</fullName>
    </recommendedName>
</protein>
<keyword evidence="10" id="KW-1185">Reference proteome</keyword>
<accession>A0A0P1A5U0</accession>
<comment type="subcellular location">
    <subcellularLocation>
        <location evidence="1">Nucleus</location>
    </subcellularLocation>
</comment>
<dbReference type="GO" id="GO:0005657">
    <property type="term" value="C:replication fork"/>
    <property type="evidence" value="ECO:0007669"/>
    <property type="project" value="TreeGrafter"/>
</dbReference>
<dbReference type="GO" id="GO:0008821">
    <property type="term" value="F:crossover junction DNA endonuclease activity"/>
    <property type="evidence" value="ECO:0007669"/>
    <property type="project" value="TreeGrafter"/>
</dbReference>
<evidence type="ECO:0000256" key="4">
    <source>
        <dbReference type="ARBA" id="ARBA00022840"/>
    </source>
</evidence>
<dbReference type="InterPro" id="IPR013632">
    <property type="entry name" value="Rad51_C"/>
</dbReference>
<evidence type="ECO:0000256" key="6">
    <source>
        <dbReference type="ARBA" id="ARBA00023242"/>
    </source>
</evidence>
<dbReference type="InterPro" id="IPR052093">
    <property type="entry name" value="HR_Repair_Mediator"/>
</dbReference>
<evidence type="ECO:0000256" key="5">
    <source>
        <dbReference type="ARBA" id="ARBA00023204"/>
    </source>
</evidence>
<dbReference type="GO" id="GO:0140664">
    <property type="term" value="F:ATP-dependent DNA damage sensor activity"/>
    <property type="evidence" value="ECO:0007669"/>
    <property type="project" value="InterPro"/>
</dbReference>
<keyword evidence="3" id="KW-0227">DNA damage</keyword>
<evidence type="ECO:0000313" key="10">
    <source>
        <dbReference type="Proteomes" id="UP000054928"/>
    </source>
</evidence>
<dbReference type="GO" id="GO:0007131">
    <property type="term" value="P:reciprocal meiotic recombination"/>
    <property type="evidence" value="ECO:0007669"/>
    <property type="project" value="TreeGrafter"/>
</dbReference>
<dbReference type="GO" id="GO:0000400">
    <property type="term" value="F:four-way junction DNA binding"/>
    <property type="evidence" value="ECO:0007669"/>
    <property type="project" value="TreeGrafter"/>
</dbReference>
<proteinExistence type="predicted"/>
<evidence type="ECO:0000256" key="1">
    <source>
        <dbReference type="ARBA" id="ARBA00004123"/>
    </source>
</evidence>
<keyword evidence="5" id="KW-0234">DNA repair</keyword>
<evidence type="ECO:0000256" key="7">
    <source>
        <dbReference type="ARBA" id="ARBA00040674"/>
    </source>
</evidence>
<dbReference type="RefSeq" id="XP_024572097.1">
    <property type="nucleotide sequence ID" value="XM_024727403.1"/>
</dbReference>
<organism evidence="9 10">
    <name type="scientific">Plasmopara halstedii</name>
    <name type="common">Downy mildew of sunflower</name>
    <dbReference type="NCBI Taxonomy" id="4781"/>
    <lineage>
        <taxon>Eukaryota</taxon>
        <taxon>Sar</taxon>
        <taxon>Stramenopiles</taxon>
        <taxon>Oomycota</taxon>
        <taxon>Peronosporomycetes</taxon>
        <taxon>Peronosporales</taxon>
        <taxon>Peronosporaceae</taxon>
        <taxon>Plasmopara</taxon>
    </lineage>
</organism>
<dbReference type="OrthoDB" id="5957327at2759"/>
<evidence type="ECO:0000256" key="2">
    <source>
        <dbReference type="ARBA" id="ARBA00022741"/>
    </source>
</evidence>
<dbReference type="STRING" id="4781.A0A0P1A5U0"/>
<feature type="domain" description="RecA family profile 1" evidence="8">
    <location>
        <begin position="76"/>
        <end position="241"/>
    </location>
</feature>
<dbReference type="SUPFAM" id="SSF52540">
    <property type="entry name" value="P-loop containing nucleoside triphosphate hydrolases"/>
    <property type="match status" value="1"/>
</dbReference>
<dbReference type="PIRSF" id="PIRSF005856">
    <property type="entry name" value="Rad51"/>
    <property type="match status" value="1"/>
</dbReference>
<dbReference type="GO" id="GO:0005524">
    <property type="term" value="F:ATP binding"/>
    <property type="evidence" value="ECO:0007669"/>
    <property type="project" value="UniProtKB-KW"/>
</dbReference>
<dbReference type="GO" id="GO:0033065">
    <property type="term" value="C:Rad51C-XRCC3 complex"/>
    <property type="evidence" value="ECO:0007669"/>
    <property type="project" value="TreeGrafter"/>
</dbReference>
<dbReference type="PANTHER" id="PTHR46239:SF1">
    <property type="entry name" value="DNA REPAIR PROTEIN RAD51 HOMOLOG 3"/>
    <property type="match status" value="1"/>
</dbReference>